<organism evidence="2 3">
    <name type="scientific">Xenotaenia resolanae</name>
    <dbReference type="NCBI Taxonomy" id="208358"/>
    <lineage>
        <taxon>Eukaryota</taxon>
        <taxon>Metazoa</taxon>
        <taxon>Chordata</taxon>
        <taxon>Craniata</taxon>
        <taxon>Vertebrata</taxon>
        <taxon>Euteleostomi</taxon>
        <taxon>Actinopterygii</taxon>
        <taxon>Neopterygii</taxon>
        <taxon>Teleostei</taxon>
        <taxon>Neoteleostei</taxon>
        <taxon>Acanthomorphata</taxon>
        <taxon>Ovalentaria</taxon>
        <taxon>Atherinomorphae</taxon>
        <taxon>Cyprinodontiformes</taxon>
        <taxon>Goodeidae</taxon>
        <taxon>Xenotaenia</taxon>
    </lineage>
</organism>
<protein>
    <submittedName>
        <fullName evidence="2">Uncharacterized protein</fullName>
    </submittedName>
</protein>
<feature type="compositionally biased region" description="Basic and acidic residues" evidence="1">
    <location>
        <begin position="73"/>
        <end position="86"/>
    </location>
</feature>
<dbReference type="Proteomes" id="UP001444071">
    <property type="component" value="Unassembled WGS sequence"/>
</dbReference>
<dbReference type="EMBL" id="JAHRIM010021320">
    <property type="protein sequence ID" value="MEQ2262991.1"/>
    <property type="molecule type" value="Genomic_DNA"/>
</dbReference>
<name>A0ABV0W0F9_9TELE</name>
<feature type="region of interest" description="Disordered" evidence="1">
    <location>
        <begin position="1"/>
        <end position="106"/>
    </location>
</feature>
<evidence type="ECO:0000313" key="3">
    <source>
        <dbReference type="Proteomes" id="UP001444071"/>
    </source>
</evidence>
<keyword evidence="3" id="KW-1185">Reference proteome</keyword>
<proteinExistence type="predicted"/>
<evidence type="ECO:0000313" key="2">
    <source>
        <dbReference type="EMBL" id="MEQ2262991.1"/>
    </source>
</evidence>
<evidence type="ECO:0000256" key="1">
    <source>
        <dbReference type="SAM" id="MobiDB-lite"/>
    </source>
</evidence>
<accession>A0ABV0W0F9</accession>
<sequence length="106" mass="11763">MVKKHNLRNVREDVDEEREVKPGRSSGSRRPGITQDTIGKSHGLIKELLTRKTAGRHGCAVNGPEWDISTGNKSDRSSENSDESKKSKLFSGSRYGKKGRGIINWA</sequence>
<reference evidence="2 3" key="1">
    <citation type="submission" date="2021-06" db="EMBL/GenBank/DDBJ databases">
        <authorList>
            <person name="Palmer J.M."/>
        </authorList>
    </citation>
    <scope>NUCLEOTIDE SEQUENCE [LARGE SCALE GENOMIC DNA]</scope>
    <source>
        <strain evidence="2 3">XR_2019</strain>
        <tissue evidence="2">Muscle</tissue>
    </source>
</reference>
<gene>
    <name evidence="2" type="ORF">XENORESO_001775</name>
</gene>
<comment type="caution">
    <text evidence="2">The sequence shown here is derived from an EMBL/GenBank/DDBJ whole genome shotgun (WGS) entry which is preliminary data.</text>
</comment>